<accession>A0ABR8MMD5</accession>
<gene>
    <name evidence="3" type="ORF">H8B09_00335</name>
</gene>
<dbReference type="PROSITE" id="PS51257">
    <property type="entry name" value="PROKAR_LIPOPROTEIN"/>
    <property type="match status" value="1"/>
</dbReference>
<dbReference type="PANTHER" id="PTHR41247">
    <property type="entry name" value="HTH-TYPE TRANSCRIPTIONAL REPRESSOR YCNK"/>
    <property type="match status" value="1"/>
</dbReference>
<keyword evidence="2" id="KW-0732">Signal</keyword>
<dbReference type="Proteomes" id="UP000609346">
    <property type="component" value="Unassembled WGS sequence"/>
</dbReference>
<feature type="compositionally biased region" description="Polar residues" evidence="1">
    <location>
        <begin position="183"/>
        <end position="192"/>
    </location>
</feature>
<feature type="region of interest" description="Disordered" evidence="1">
    <location>
        <begin position="164"/>
        <end position="192"/>
    </location>
</feature>
<reference evidence="3 4" key="1">
    <citation type="submission" date="2020-09" db="EMBL/GenBank/DDBJ databases">
        <title>Paenibacillus sp. strain PR3 16S rRNA gene Genome sequencing and assembly.</title>
        <authorList>
            <person name="Kim J."/>
        </authorList>
    </citation>
    <scope>NUCLEOTIDE SEQUENCE [LARGE SCALE GENOMIC DNA]</scope>
    <source>
        <strain evidence="3 4">PR3</strain>
    </source>
</reference>
<evidence type="ECO:0000313" key="4">
    <source>
        <dbReference type="Proteomes" id="UP000609346"/>
    </source>
</evidence>
<comment type="caution">
    <text evidence="3">The sequence shown here is derived from an EMBL/GenBank/DDBJ whole genome shotgun (WGS) entry which is preliminary data.</text>
</comment>
<sequence length="192" mass="21150">MKSIKLTKLSVAACLLFLMVMLAGCGGKEYKAVAINEDTAKCAACNMQVKDDAYATQLVTKNGKVHLFDDIGCMHKWEATNPSEEIGASFVRDYNDNEWIKYEDAYYAYDASYRSPMAYGIYSFKDKASADAFVKSQDKGVVMTSAELASHTWQQNTDMMGGMDMSGHDESAHSEMDGDMSMNDASSDAHSN</sequence>
<feature type="compositionally biased region" description="Basic and acidic residues" evidence="1">
    <location>
        <begin position="166"/>
        <end position="176"/>
    </location>
</feature>
<evidence type="ECO:0000256" key="1">
    <source>
        <dbReference type="SAM" id="MobiDB-lite"/>
    </source>
</evidence>
<organism evidence="3 4">
    <name type="scientific">Paenibacillus terricola</name>
    <dbReference type="NCBI Taxonomy" id="2763503"/>
    <lineage>
        <taxon>Bacteria</taxon>
        <taxon>Bacillati</taxon>
        <taxon>Bacillota</taxon>
        <taxon>Bacilli</taxon>
        <taxon>Bacillales</taxon>
        <taxon>Paenibacillaceae</taxon>
        <taxon>Paenibacillus</taxon>
    </lineage>
</organism>
<dbReference type="InterPro" id="IPR008719">
    <property type="entry name" value="N2O_reductase_NosL"/>
</dbReference>
<dbReference type="RefSeq" id="WP_191201514.1">
    <property type="nucleotide sequence ID" value="NZ_JACXZA010000001.1"/>
</dbReference>
<evidence type="ECO:0000256" key="2">
    <source>
        <dbReference type="SAM" id="SignalP"/>
    </source>
</evidence>
<evidence type="ECO:0000313" key="3">
    <source>
        <dbReference type="EMBL" id="MBD3917183.1"/>
    </source>
</evidence>
<protein>
    <submittedName>
        <fullName evidence="3">Nitrous oxide reductase accessory protein NosL</fullName>
    </submittedName>
</protein>
<feature type="signal peptide" evidence="2">
    <location>
        <begin position="1"/>
        <end position="23"/>
    </location>
</feature>
<dbReference type="SUPFAM" id="SSF160387">
    <property type="entry name" value="NosL/MerB-like"/>
    <property type="match status" value="1"/>
</dbReference>
<name>A0ABR8MMD5_9BACL</name>
<dbReference type="Pfam" id="PF05573">
    <property type="entry name" value="NosL"/>
    <property type="match status" value="1"/>
</dbReference>
<feature type="chain" id="PRO_5045046846" evidence="2">
    <location>
        <begin position="24"/>
        <end position="192"/>
    </location>
</feature>
<dbReference type="PANTHER" id="PTHR41247:SF1">
    <property type="entry name" value="HTH-TYPE TRANSCRIPTIONAL REPRESSOR YCNK"/>
    <property type="match status" value="1"/>
</dbReference>
<proteinExistence type="predicted"/>
<keyword evidence="4" id="KW-1185">Reference proteome</keyword>
<dbReference type="EMBL" id="JACXZA010000001">
    <property type="protein sequence ID" value="MBD3917183.1"/>
    <property type="molecule type" value="Genomic_DNA"/>
</dbReference>